<gene>
    <name evidence="3" type="ORF">S06H3_03533</name>
</gene>
<sequence length="544" mass="60699">SSFISSIKFEGKIIQSHSHFLIASSIDADIVSDLTLTENNSLVLKNPNREIVDLVGWGEAQDFEVAPFPQNPEIRDPIGDWLSEIGFKGSREPFPSTIYYQSLGRKINEENNYQDTDNNAEDFEIQTPTPKAKNKTFIEPELEDILKSLEDILESIDSTPSKPEPEPEEPSEDSTPPEIVFGIDPIQTSLSFIISFEITSPLDTVTPSGLDSFVFRWKEEDEEEWQEDEYQEITEAPINYSGELEFTGEDEKTYYFQIKAKDVAGNESDWLPELAVSTKISLPKIVLINEIQIDSIVGTGGTSDDWVELYNPYDIDISLTGWSIQKHSKDDPCSINKSFDSKTFSRNERGIFNIPAKGFFLIVNTTASESLKVIADMTISWSLSDNNTVYLVGNEDKIESGDDPDIIDKVGFGLACFAKTEPFLNPPEAKSIERKELSVDTNNNNQDFKINEVPTPTNSKGETFSPPSPPSFGEPPWPMFQHDAQHTGRSPFAGPEDSENLEILIEGEADDDYFGTPVIGSDGTLYLNAKITTGGEIKEGLWAF</sequence>
<feature type="compositionally biased region" description="Polar residues" evidence="1">
    <location>
        <begin position="442"/>
        <end position="462"/>
    </location>
</feature>
<dbReference type="Gene3D" id="2.60.40.1260">
    <property type="entry name" value="Lamin Tail domain"/>
    <property type="match status" value="1"/>
</dbReference>
<dbReference type="AlphaFoldDB" id="X1KGI0"/>
<feature type="region of interest" description="Disordered" evidence="1">
    <location>
        <begin position="442"/>
        <end position="496"/>
    </location>
</feature>
<feature type="non-terminal residue" evidence="3">
    <location>
        <position position="1"/>
    </location>
</feature>
<feature type="non-terminal residue" evidence="3">
    <location>
        <position position="544"/>
    </location>
</feature>
<dbReference type="InterPro" id="IPR036415">
    <property type="entry name" value="Lamin_tail_dom_sf"/>
</dbReference>
<proteinExistence type="predicted"/>
<evidence type="ECO:0000256" key="1">
    <source>
        <dbReference type="SAM" id="MobiDB-lite"/>
    </source>
</evidence>
<dbReference type="Pfam" id="PF00932">
    <property type="entry name" value="LTD"/>
    <property type="match status" value="1"/>
</dbReference>
<dbReference type="InterPro" id="IPR001322">
    <property type="entry name" value="Lamin_tail_dom"/>
</dbReference>
<accession>X1KGI0</accession>
<comment type="caution">
    <text evidence="3">The sequence shown here is derived from an EMBL/GenBank/DDBJ whole genome shotgun (WGS) entry which is preliminary data.</text>
</comment>
<dbReference type="EMBL" id="BARV01001160">
    <property type="protein sequence ID" value="GAH92730.1"/>
    <property type="molecule type" value="Genomic_DNA"/>
</dbReference>
<feature type="domain" description="LTD" evidence="2">
    <location>
        <begin position="276"/>
        <end position="414"/>
    </location>
</feature>
<evidence type="ECO:0000313" key="3">
    <source>
        <dbReference type="EMBL" id="GAH92730.1"/>
    </source>
</evidence>
<dbReference type="SUPFAM" id="SSF74853">
    <property type="entry name" value="Lamin A/C globular tail domain"/>
    <property type="match status" value="1"/>
</dbReference>
<feature type="compositionally biased region" description="Pro residues" evidence="1">
    <location>
        <begin position="466"/>
        <end position="478"/>
    </location>
</feature>
<dbReference type="PROSITE" id="PS51841">
    <property type="entry name" value="LTD"/>
    <property type="match status" value="1"/>
</dbReference>
<evidence type="ECO:0000259" key="2">
    <source>
        <dbReference type="PROSITE" id="PS51841"/>
    </source>
</evidence>
<protein>
    <recommendedName>
        <fullName evidence="2">LTD domain-containing protein</fullName>
    </recommendedName>
</protein>
<organism evidence="3">
    <name type="scientific">marine sediment metagenome</name>
    <dbReference type="NCBI Taxonomy" id="412755"/>
    <lineage>
        <taxon>unclassified sequences</taxon>
        <taxon>metagenomes</taxon>
        <taxon>ecological metagenomes</taxon>
    </lineage>
</organism>
<feature type="region of interest" description="Disordered" evidence="1">
    <location>
        <begin position="156"/>
        <end position="180"/>
    </location>
</feature>
<reference evidence="3" key="1">
    <citation type="journal article" date="2014" name="Front. Microbiol.">
        <title>High frequency of phylogenetically diverse reductive dehalogenase-homologous genes in deep subseafloor sedimentary metagenomes.</title>
        <authorList>
            <person name="Kawai M."/>
            <person name="Futagami T."/>
            <person name="Toyoda A."/>
            <person name="Takaki Y."/>
            <person name="Nishi S."/>
            <person name="Hori S."/>
            <person name="Arai W."/>
            <person name="Tsubouchi T."/>
            <person name="Morono Y."/>
            <person name="Uchiyama I."/>
            <person name="Ito T."/>
            <person name="Fujiyama A."/>
            <person name="Inagaki F."/>
            <person name="Takami H."/>
        </authorList>
    </citation>
    <scope>NUCLEOTIDE SEQUENCE</scope>
    <source>
        <strain evidence="3">Expedition CK06-06</strain>
    </source>
</reference>
<name>X1KGI0_9ZZZZ</name>